<proteinExistence type="predicted"/>
<comment type="caution">
    <text evidence="1">The sequence shown here is derived from an EMBL/GenBank/DDBJ whole genome shotgun (WGS) entry which is preliminary data.</text>
</comment>
<evidence type="ECO:0000313" key="1">
    <source>
        <dbReference type="EMBL" id="MBM7716195.1"/>
    </source>
</evidence>
<sequence>MKLDSINREGNLYFSCIVQIDESTYYKASNLALVWLFLNGPQYIESELKRLDDIREIEKAKWLLERDVT</sequence>
<dbReference type="EMBL" id="JAFBFH010000023">
    <property type="protein sequence ID" value="MBM7716195.1"/>
    <property type="molecule type" value="Genomic_DNA"/>
</dbReference>
<name>A0ABS2R9Z3_9BACI</name>
<organism evidence="1 2">
    <name type="scientific">Siminovitchia thermophila</name>
    <dbReference type="NCBI Taxonomy" id="1245522"/>
    <lineage>
        <taxon>Bacteria</taxon>
        <taxon>Bacillati</taxon>
        <taxon>Bacillota</taxon>
        <taxon>Bacilli</taxon>
        <taxon>Bacillales</taxon>
        <taxon>Bacillaceae</taxon>
        <taxon>Siminovitchia</taxon>
    </lineage>
</organism>
<dbReference type="Proteomes" id="UP000823485">
    <property type="component" value="Unassembled WGS sequence"/>
</dbReference>
<gene>
    <name evidence="1" type="ORF">JOC94_003206</name>
</gene>
<protein>
    <submittedName>
        <fullName evidence="1">Uncharacterized protein</fullName>
    </submittedName>
</protein>
<evidence type="ECO:0000313" key="2">
    <source>
        <dbReference type="Proteomes" id="UP000823485"/>
    </source>
</evidence>
<reference evidence="1 2" key="1">
    <citation type="submission" date="2021-01" db="EMBL/GenBank/DDBJ databases">
        <title>Genomic Encyclopedia of Type Strains, Phase IV (KMG-IV): sequencing the most valuable type-strain genomes for metagenomic binning, comparative biology and taxonomic classification.</title>
        <authorList>
            <person name="Goeker M."/>
        </authorList>
    </citation>
    <scope>NUCLEOTIDE SEQUENCE [LARGE SCALE GENOMIC DNA]</scope>
    <source>
        <strain evidence="1 2">DSM 105453</strain>
    </source>
</reference>
<keyword evidence="2" id="KW-1185">Reference proteome</keyword>
<accession>A0ABS2R9Z3</accession>